<accession>A0A3R9DVR0</accession>
<organism evidence="1 2">
    <name type="scientific">Amycolatopsis eburnea</name>
    <dbReference type="NCBI Taxonomy" id="2267691"/>
    <lineage>
        <taxon>Bacteria</taxon>
        <taxon>Bacillati</taxon>
        <taxon>Actinomycetota</taxon>
        <taxon>Actinomycetes</taxon>
        <taxon>Pseudonocardiales</taxon>
        <taxon>Pseudonocardiaceae</taxon>
        <taxon>Amycolatopsis</taxon>
    </lineage>
</organism>
<sequence>MLIVSDAAAETVKALTAAEEADDAGGLRISVESLDEQGASLGVALVAAPDTGDEVIVSTSGALVFLQPEAALYLADKVLDVRDGRDGGLEFAVHGKTEEPRRFDEPRSS</sequence>
<evidence type="ECO:0000313" key="1">
    <source>
        <dbReference type="EMBL" id="RSD12079.1"/>
    </source>
</evidence>
<keyword evidence="2" id="KW-1185">Reference proteome</keyword>
<proteinExistence type="predicted"/>
<dbReference type="Proteomes" id="UP000267081">
    <property type="component" value="Unassembled WGS sequence"/>
</dbReference>
<name>A0A3R9DVR0_9PSEU</name>
<dbReference type="EMBL" id="RSEC01000059">
    <property type="protein sequence ID" value="RSD12079.1"/>
    <property type="molecule type" value="Genomic_DNA"/>
</dbReference>
<reference evidence="1 2" key="1">
    <citation type="submission" date="2018-12" db="EMBL/GenBank/DDBJ databases">
        <title>Amycolatopsis eburnea sp. nov. actinomycete associate with arbuscular mycorrhiza fungal spore.</title>
        <authorList>
            <person name="Lumyong S."/>
            <person name="Chaiya L."/>
        </authorList>
    </citation>
    <scope>NUCLEOTIDE SEQUENCE [LARGE SCALE GENOMIC DNA]</scope>
    <source>
        <strain evidence="1 2">GLM-1</strain>
    </source>
</reference>
<dbReference type="SUPFAM" id="SSF89360">
    <property type="entry name" value="HesB-like domain"/>
    <property type="match status" value="1"/>
</dbReference>
<dbReference type="Gene3D" id="2.60.300.12">
    <property type="entry name" value="HesB-like domain"/>
    <property type="match status" value="1"/>
</dbReference>
<protein>
    <submittedName>
        <fullName evidence="1">Iron-sulfur cluster biosynthesis protein</fullName>
    </submittedName>
</protein>
<gene>
    <name evidence="1" type="ORF">EIY87_33450</name>
</gene>
<dbReference type="AlphaFoldDB" id="A0A3R9DVR0"/>
<dbReference type="InterPro" id="IPR035903">
    <property type="entry name" value="HesB-like_dom_sf"/>
</dbReference>
<evidence type="ECO:0000313" key="2">
    <source>
        <dbReference type="Proteomes" id="UP000267081"/>
    </source>
</evidence>
<dbReference type="OrthoDB" id="4554527at2"/>
<comment type="caution">
    <text evidence="1">The sequence shown here is derived from an EMBL/GenBank/DDBJ whole genome shotgun (WGS) entry which is preliminary data.</text>
</comment>